<comment type="similarity">
    <text evidence="7">Belongs to the AP2/ERF transcription factor family. ERF subfamily.</text>
</comment>
<dbReference type="CDD" id="cd00018">
    <property type="entry name" value="AP2"/>
    <property type="match status" value="1"/>
</dbReference>
<comment type="caution">
    <text evidence="10">The sequence shown here is derived from an EMBL/GenBank/DDBJ whole genome shotgun (WGS) entry which is preliminary data.</text>
</comment>
<organism evidence="10 11">
    <name type="scientific">Ceratodon purpureus</name>
    <name type="common">Fire moss</name>
    <name type="synonym">Dicranum purpureum</name>
    <dbReference type="NCBI Taxonomy" id="3225"/>
    <lineage>
        <taxon>Eukaryota</taxon>
        <taxon>Viridiplantae</taxon>
        <taxon>Streptophyta</taxon>
        <taxon>Embryophyta</taxon>
        <taxon>Bryophyta</taxon>
        <taxon>Bryophytina</taxon>
        <taxon>Bryopsida</taxon>
        <taxon>Dicranidae</taxon>
        <taxon>Pseudoditrichales</taxon>
        <taxon>Ditrichaceae</taxon>
        <taxon>Ceratodon</taxon>
    </lineage>
</organism>
<comment type="subcellular location">
    <subcellularLocation>
        <location evidence="1">Nucleus</location>
    </subcellularLocation>
</comment>
<dbReference type="GO" id="GO:0009873">
    <property type="term" value="P:ethylene-activated signaling pathway"/>
    <property type="evidence" value="ECO:0007669"/>
    <property type="project" value="UniProtKB-KW"/>
</dbReference>
<dbReference type="EMBL" id="CM026428">
    <property type="protein sequence ID" value="KAG0567825.1"/>
    <property type="molecule type" value="Genomic_DNA"/>
</dbReference>
<evidence type="ECO:0000256" key="6">
    <source>
        <dbReference type="ARBA" id="ARBA00023242"/>
    </source>
</evidence>
<dbReference type="Pfam" id="PF00847">
    <property type="entry name" value="AP2"/>
    <property type="match status" value="1"/>
</dbReference>
<name>A0A8T0HAG2_CERPU</name>
<dbReference type="PANTHER" id="PTHR31657:SF87">
    <property type="entry name" value="ETHYLENE-RESPONSIVE TRANSCRIPTION FACTOR RAP2-13"/>
    <property type="match status" value="1"/>
</dbReference>
<dbReference type="GO" id="GO:0005634">
    <property type="term" value="C:nucleus"/>
    <property type="evidence" value="ECO:0007669"/>
    <property type="project" value="UniProtKB-SubCell"/>
</dbReference>
<evidence type="ECO:0000313" key="10">
    <source>
        <dbReference type="EMBL" id="KAG0567825.1"/>
    </source>
</evidence>
<accession>A0A8T0HAG2</accession>
<dbReference type="AlphaFoldDB" id="A0A8T0HAG2"/>
<feature type="region of interest" description="Disordered" evidence="8">
    <location>
        <begin position="401"/>
        <end position="421"/>
    </location>
</feature>
<dbReference type="InterPro" id="IPR001471">
    <property type="entry name" value="AP2/ERF_dom"/>
</dbReference>
<dbReference type="InterPro" id="IPR016177">
    <property type="entry name" value="DNA-bd_dom_sf"/>
</dbReference>
<dbReference type="SUPFAM" id="SSF54171">
    <property type="entry name" value="DNA-binding domain"/>
    <property type="match status" value="1"/>
</dbReference>
<sequence>MFVGDCPVSGMLPGSVFPGGEPNFLVGTSFSGLPTCPSSGGTDGIWNNEDHPGNMPVFTGPYVHISDPRPSLPTLPLPPLSFNVAEGQHFGVFVPNAVPHTRAPGAGYQGDQQFVLVEAPAEMQFLGSMQFAALPRTLEESLHQLQVQFQAKFTNPGAFNSSLFPRSQAMKKTARLSKPFRGVRQRHWGKWVAEIRLPRKRTRLWLGTFETAVEAAKAYDEAAYRLRGDQANLNFPRPRNEDHEGQAASDTDNDVTPALPINRPHSSPTLEAKTQTDYQKTILATTGGDSVHSQIVEANNETGFLTKLHPKTTDLTSAICSASSASVDQFSFREIGNDTSASTSPCSSPSSSSSAEEARYVSDFSDSYFWNTGESFDLDGLLHVPSSELDEALRFINTLDHASSSSEDGGSPATSPVSYSPAPNHRVYQWRDVLN</sequence>
<reference evidence="10" key="1">
    <citation type="submission" date="2020-06" db="EMBL/GenBank/DDBJ databases">
        <title>WGS assembly of Ceratodon purpureus strain R40.</title>
        <authorList>
            <person name="Carey S.B."/>
            <person name="Jenkins J."/>
            <person name="Shu S."/>
            <person name="Lovell J.T."/>
            <person name="Sreedasyam A."/>
            <person name="Maumus F."/>
            <person name="Tiley G.P."/>
            <person name="Fernandez-Pozo N."/>
            <person name="Barry K."/>
            <person name="Chen C."/>
            <person name="Wang M."/>
            <person name="Lipzen A."/>
            <person name="Daum C."/>
            <person name="Saski C.A."/>
            <person name="Payton A.C."/>
            <person name="Mcbreen J.C."/>
            <person name="Conrad R.E."/>
            <person name="Kollar L.M."/>
            <person name="Olsson S."/>
            <person name="Huttunen S."/>
            <person name="Landis J.B."/>
            <person name="Wickett N.J."/>
            <person name="Johnson M.G."/>
            <person name="Rensing S.A."/>
            <person name="Grimwood J."/>
            <person name="Schmutz J."/>
            <person name="Mcdaniel S.F."/>
        </authorList>
    </citation>
    <scope>NUCLEOTIDE SEQUENCE</scope>
    <source>
        <strain evidence="10">R40</strain>
    </source>
</reference>
<dbReference type="PROSITE" id="PS51032">
    <property type="entry name" value="AP2_ERF"/>
    <property type="match status" value="1"/>
</dbReference>
<gene>
    <name evidence="10" type="ORF">KC19_7G164400</name>
</gene>
<evidence type="ECO:0000256" key="2">
    <source>
        <dbReference type="ARBA" id="ARBA00022745"/>
    </source>
</evidence>
<dbReference type="GO" id="GO:0000976">
    <property type="term" value="F:transcription cis-regulatory region binding"/>
    <property type="evidence" value="ECO:0007669"/>
    <property type="project" value="UniProtKB-ARBA"/>
</dbReference>
<feature type="domain" description="AP2/ERF" evidence="9">
    <location>
        <begin position="179"/>
        <end position="236"/>
    </location>
</feature>
<keyword evidence="3" id="KW-0805">Transcription regulation</keyword>
<feature type="compositionally biased region" description="Polar residues" evidence="8">
    <location>
        <begin position="264"/>
        <end position="274"/>
    </location>
</feature>
<dbReference type="GO" id="GO:0003700">
    <property type="term" value="F:DNA-binding transcription factor activity"/>
    <property type="evidence" value="ECO:0007669"/>
    <property type="project" value="InterPro"/>
</dbReference>
<evidence type="ECO:0000313" key="11">
    <source>
        <dbReference type="Proteomes" id="UP000822688"/>
    </source>
</evidence>
<dbReference type="SMART" id="SM00380">
    <property type="entry name" value="AP2"/>
    <property type="match status" value="1"/>
</dbReference>
<evidence type="ECO:0000256" key="3">
    <source>
        <dbReference type="ARBA" id="ARBA00023015"/>
    </source>
</evidence>
<protein>
    <recommendedName>
        <fullName evidence="9">AP2/ERF domain-containing protein</fullName>
    </recommendedName>
</protein>
<keyword evidence="11" id="KW-1185">Reference proteome</keyword>
<dbReference type="FunFam" id="3.30.730.10:FF:000001">
    <property type="entry name" value="Ethylene-responsive transcription factor 2"/>
    <property type="match status" value="1"/>
</dbReference>
<feature type="compositionally biased region" description="Polar residues" evidence="8">
    <location>
        <begin position="401"/>
        <end position="418"/>
    </location>
</feature>
<evidence type="ECO:0000256" key="1">
    <source>
        <dbReference type="ARBA" id="ARBA00004123"/>
    </source>
</evidence>
<evidence type="ECO:0000256" key="4">
    <source>
        <dbReference type="ARBA" id="ARBA00023125"/>
    </source>
</evidence>
<keyword evidence="6" id="KW-0539">Nucleus</keyword>
<feature type="region of interest" description="Disordered" evidence="8">
    <location>
        <begin position="232"/>
        <end position="274"/>
    </location>
</feature>
<dbReference type="Proteomes" id="UP000822688">
    <property type="component" value="Chromosome 7"/>
</dbReference>
<keyword evidence="2" id="KW-0936">Ethylene signaling pathway</keyword>
<dbReference type="InterPro" id="IPR051758">
    <property type="entry name" value="ERF/AP2-like"/>
</dbReference>
<dbReference type="PRINTS" id="PR00367">
    <property type="entry name" value="ETHRSPELEMNT"/>
</dbReference>
<dbReference type="Gene3D" id="3.30.730.10">
    <property type="entry name" value="AP2/ERF domain"/>
    <property type="match status" value="1"/>
</dbReference>
<keyword evidence="4" id="KW-0238">DNA-binding</keyword>
<keyword evidence="5" id="KW-0804">Transcription</keyword>
<proteinExistence type="inferred from homology"/>
<dbReference type="PANTHER" id="PTHR31657">
    <property type="entry name" value="ETHYLENE-RESPONSIVE TRANSCRIPTION FACTOR ERF061"/>
    <property type="match status" value="1"/>
</dbReference>
<evidence type="ECO:0000256" key="8">
    <source>
        <dbReference type="SAM" id="MobiDB-lite"/>
    </source>
</evidence>
<dbReference type="InterPro" id="IPR036955">
    <property type="entry name" value="AP2/ERF_dom_sf"/>
</dbReference>
<evidence type="ECO:0000256" key="5">
    <source>
        <dbReference type="ARBA" id="ARBA00023163"/>
    </source>
</evidence>
<evidence type="ECO:0000259" key="9">
    <source>
        <dbReference type="PROSITE" id="PS51032"/>
    </source>
</evidence>
<evidence type="ECO:0000256" key="7">
    <source>
        <dbReference type="ARBA" id="ARBA00024343"/>
    </source>
</evidence>